<evidence type="ECO:0000313" key="1">
    <source>
        <dbReference type="Proteomes" id="UP000694844"/>
    </source>
</evidence>
<dbReference type="AlphaFoldDB" id="A0A8B8C5X1"/>
<reference evidence="2" key="1">
    <citation type="submission" date="2025-08" db="UniProtKB">
        <authorList>
            <consortium name="RefSeq"/>
        </authorList>
    </citation>
    <scope>IDENTIFICATION</scope>
    <source>
        <tissue evidence="2">Whole sample</tissue>
    </source>
</reference>
<organism evidence="1 2">
    <name type="scientific">Crassostrea virginica</name>
    <name type="common">Eastern oyster</name>
    <dbReference type="NCBI Taxonomy" id="6565"/>
    <lineage>
        <taxon>Eukaryota</taxon>
        <taxon>Metazoa</taxon>
        <taxon>Spiralia</taxon>
        <taxon>Lophotrochozoa</taxon>
        <taxon>Mollusca</taxon>
        <taxon>Bivalvia</taxon>
        <taxon>Autobranchia</taxon>
        <taxon>Pteriomorphia</taxon>
        <taxon>Ostreida</taxon>
        <taxon>Ostreoidea</taxon>
        <taxon>Ostreidae</taxon>
        <taxon>Crassostrea</taxon>
    </lineage>
</organism>
<sequence length="211" mass="23637">MSASGGDYKIQIVDASFKLCIQRPNPALTMAHLKMLEKSPAIYPYLFSNLKIGSIAKGEFSLTMDDVFQGEVPSTLVVGLVSSSAFSGDYKKSPFNFQHFDCSFVGFYVDGQSFPSKPLQPNYVAQTYLEAYQTLVTGRETIDVGREDYISGNTLYVLNINPYVDFNTKRKGHCRLELKFAIPLPESVTVILYGKFPQVLHIDQSRSIIFE</sequence>
<dbReference type="KEGG" id="cvn:111116407"/>
<gene>
    <name evidence="2" type="primary">LOC111116407</name>
</gene>
<protein>
    <submittedName>
        <fullName evidence="2">Uncharacterized protein F54H12.2-like</fullName>
    </submittedName>
</protein>
<accession>A0A8B8C5X1</accession>
<proteinExistence type="predicted"/>
<dbReference type="OrthoDB" id="6100337at2759"/>
<dbReference type="GeneID" id="111116407"/>
<dbReference type="Proteomes" id="UP000694844">
    <property type="component" value="Chromosome 10"/>
</dbReference>
<keyword evidence="1" id="KW-1185">Reference proteome</keyword>
<dbReference type="RefSeq" id="XP_022311107.1">
    <property type="nucleotide sequence ID" value="XM_022455399.1"/>
</dbReference>
<name>A0A8B8C5X1_CRAVI</name>
<evidence type="ECO:0000313" key="2">
    <source>
        <dbReference type="RefSeq" id="XP_022311107.1"/>
    </source>
</evidence>